<evidence type="ECO:0000313" key="4">
    <source>
        <dbReference type="Proteomes" id="UP000053864"/>
    </source>
</evidence>
<accession>W2GS54</accession>
<dbReference type="Proteomes" id="UP000053236">
    <property type="component" value="Unassembled WGS sequence"/>
</dbReference>
<organism evidence="2">
    <name type="scientific">Phytophthora nicotianae</name>
    <name type="common">Potato buckeye rot agent</name>
    <name type="synonym">Phytophthora parasitica</name>
    <dbReference type="NCBI Taxonomy" id="4792"/>
    <lineage>
        <taxon>Eukaryota</taxon>
        <taxon>Sar</taxon>
        <taxon>Stramenopiles</taxon>
        <taxon>Oomycota</taxon>
        <taxon>Peronosporomycetes</taxon>
        <taxon>Peronosporales</taxon>
        <taxon>Peronosporaceae</taxon>
        <taxon>Phytophthora</taxon>
    </lineage>
</organism>
<dbReference type="AlphaFoldDB" id="W2GS54"/>
<name>W2GS54_PHYNI</name>
<evidence type="ECO:0000313" key="3">
    <source>
        <dbReference type="EMBL" id="ETL39114.1"/>
    </source>
</evidence>
<sequence>MIANSITQLSTTTLHEHCFAVLLKPEVFALLVRYTRFLSPFICNTGVAIDRPRRACTSRKLSLQDLVDDDSSRSDSDASVSSTSVDDSTPTNTSGSKTSSDHSADESVTWPDLAKTEFVSCEGLHAYLDLYQKETFQASSSNALYEKRGGEEQAD</sequence>
<feature type="compositionally biased region" description="Low complexity" evidence="1">
    <location>
        <begin position="77"/>
        <end position="88"/>
    </location>
</feature>
<feature type="region of interest" description="Disordered" evidence="1">
    <location>
        <begin position="65"/>
        <end position="108"/>
    </location>
</feature>
<reference evidence="3 4" key="2">
    <citation type="submission" date="2013-11" db="EMBL/GenBank/DDBJ databases">
        <title>The Genome Sequence of Phytophthora parasitica CJ05E6.</title>
        <authorList>
            <consortium name="The Broad Institute Genomics Platform"/>
            <person name="Russ C."/>
            <person name="Tyler B."/>
            <person name="Panabieres F."/>
            <person name="Shan W."/>
            <person name="Tripathy S."/>
            <person name="Grunwald N."/>
            <person name="Machado M."/>
            <person name="Johnson C.S."/>
            <person name="Arredondo F."/>
            <person name="Hong C."/>
            <person name="Coffey M."/>
            <person name="Young S.K."/>
            <person name="Zeng Q."/>
            <person name="Gargeya S."/>
            <person name="Fitzgerald M."/>
            <person name="Abouelleil A."/>
            <person name="Alvarado L."/>
            <person name="Chapman S.B."/>
            <person name="Gainer-Dewar J."/>
            <person name="Goldberg J."/>
            <person name="Griggs A."/>
            <person name="Gujja S."/>
            <person name="Hansen M."/>
            <person name="Howarth C."/>
            <person name="Imamovic A."/>
            <person name="Ireland A."/>
            <person name="Larimer J."/>
            <person name="McCowan C."/>
            <person name="Murphy C."/>
            <person name="Pearson M."/>
            <person name="Poon T.W."/>
            <person name="Priest M."/>
            <person name="Roberts A."/>
            <person name="Saif S."/>
            <person name="Shea T."/>
            <person name="Sykes S."/>
            <person name="Wortman J."/>
            <person name="Nusbaum C."/>
            <person name="Birren B."/>
        </authorList>
    </citation>
    <scope>NUCLEOTIDE SEQUENCE [LARGE SCALE GENOMIC DNA]</scope>
    <source>
        <strain evidence="3 4">CJ05E6</strain>
    </source>
</reference>
<reference evidence="2" key="1">
    <citation type="submission" date="2013-11" db="EMBL/GenBank/DDBJ databases">
        <title>The Genome Sequence of Phytophthora parasitica CJ02B3.</title>
        <authorList>
            <consortium name="The Broad Institute Genomics Platform"/>
            <person name="Russ C."/>
            <person name="Tyler B."/>
            <person name="Panabieres F."/>
            <person name="Shan W."/>
            <person name="Tripathy S."/>
            <person name="Grunwald N."/>
            <person name="Machado M."/>
            <person name="Johnson C.S."/>
            <person name="Arredondo F."/>
            <person name="Hong C."/>
            <person name="Coffey M."/>
            <person name="Young S.K."/>
            <person name="Zeng Q."/>
            <person name="Gargeya S."/>
            <person name="Fitzgerald M."/>
            <person name="Abouelleil A."/>
            <person name="Alvarado L."/>
            <person name="Chapman S.B."/>
            <person name="Gainer-Dewar J."/>
            <person name="Goldberg J."/>
            <person name="Griggs A."/>
            <person name="Gujja S."/>
            <person name="Hansen M."/>
            <person name="Howarth C."/>
            <person name="Imamovic A."/>
            <person name="Ireland A."/>
            <person name="Larimer J."/>
            <person name="McCowan C."/>
            <person name="Murphy C."/>
            <person name="Pearson M."/>
            <person name="Poon T.W."/>
            <person name="Priest M."/>
            <person name="Roberts A."/>
            <person name="Saif S."/>
            <person name="Shea T."/>
            <person name="Sykes S."/>
            <person name="Wortman J."/>
            <person name="Nusbaum C."/>
            <person name="Birren B."/>
        </authorList>
    </citation>
    <scope>NUCLEOTIDE SEQUENCE [LARGE SCALE GENOMIC DNA]</scope>
    <source>
        <strain evidence="2">CJ02B3</strain>
    </source>
</reference>
<evidence type="ECO:0000313" key="2">
    <source>
        <dbReference type="EMBL" id="ETK85684.1"/>
    </source>
</evidence>
<protein>
    <submittedName>
        <fullName evidence="2">Uncharacterized protein</fullName>
    </submittedName>
</protein>
<gene>
    <name evidence="2" type="ORF">L915_09579</name>
    <name evidence="3" type="ORF">L916_09480</name>
</gene>
<dbReference type="EMBL" id="KI673179">
    <property type="protein sequence ID" value="ETL39114.1"/>
    <property type="molecule type" value="Genomic_DNA"/>
</dbReference>
<dbReference type="EMBL" id="KI686530">
    <property type="protein sequence ID" value="ETK85684.1"/>
    <property type="molecule type" value="Genomic_DNA"/>
</dbReference>
<feature type="compositionally biased region" description="Polar residues" evidence="1">
    <location>
        <begin position="89"/>
        <end position="98"/>
    </location>
</feature>
<evidence type="ECO:0000256" key="1">
    <source>
        <dbReference type="SAM" id="MobiDB-lite"/>
    </source>
</evidence>
<dbReference type="Proteomes" id="UP000053864">
    <property type="component" value="Unassembled WGS sequence"/>
</dbReference>
<proteinExistence type="predicted"/>